<evidence type="ECO:0000313" key="2">
    <source>
        <dbReference type="EMBL" id="AEF42517.1"/>
    </source>
</evidence>
<proteinExistence type="predicted"/>
<feature type="domain" description="Dynamin N-terminal" evidence="1">
    <location>
        <begin position="15"/>
        <end position="164"/>
    </location>
</feature>
<dbReference type="Gene3D" id="3.40.50.300">
    <property type="entry name" value="P-loop containing nucleotide triphosphate hydrolases"/>
    <property type="match status" value="1"/>
</dbReference>
<dbReference type="EMBL" id="CP002786">
    <property type="protein sequence ID" value="AEF42517.1"/>
    <property type="molecule type" value="Genomic_DNA"/>
</dbReference>
<dbReference type="SUPFAM" id="SSF52540">
    <property type="entry name" value="P-loop containing nucleoside triphosphate hydrolases"/>
    <property type="match status" value="1"/>
</dbReference>
<dbReference type="STRING" id="443218.AS9A_4083"/>
<protein>
    <recommendedName>
        <fullName evidence="1">Dynamin N-terminal domain-containing protein</fullName>
    </recommendedName>
</protein>
<gene>
    <name evidence="2" type="ordered locus">AS9A_4083</name>
</gene>
<evidence type="ECO:0000313" key="3">
    <source>
        <dbReference type="Proteomes" id="UP000009235"/>
    </source>
</evidence>
<organism evidence="2 3">
    <name type="scientific">Hoyosella subflava (strain DSM 45089 / JCM 17490 / NBRC 109087 / DQS3-9A1)</name>
    <name type="common">Amycolicicoccus subflavus</name>
    <dbReference type="NCBI Taxonomy" id="443218"/>
    <lineage>
        <taxon>Bacteria</taxon>
        <taxon>Bacillati</taxon>
        <taxon>Actinomycetota</taxon>
        <taxon>Actinomycetes</taxon>
        <taxon>Mycobacteriales</taxon>
        <taxon>Hoyosellaceae</taxon>
        <taxon>Hoyosella</taxon>
    </lineage>
</organism>
<dbReference type="HOGENOM" id="CLU_031445_2_0_11"/>
<sequence length="464" mass="49601">MLGECEERTRQPLRIAFSGSLKAGKSTLLNALVGEEIAPADATECTKVVTWYRHSRVPVATAWHDDDGTHRSSPVVLDRSGGDLTFGLGSLCASQIDCIEVGWPSESLETTMLIDTPGTSSLSRDVSERTLRLLTPEQGPSEADAVIYLLRTLNDADLRFLREIGDRLGGNAGPLGVIGVLARADEVGAGRTDALASARTIADRFARELESTGLCQAVVPVSGLVALAARTLRESEFAALSQLSREEPANLDLALLSADRFVRSPELTVSSETRAALAHRFGVFGIRVAIGLLREGVDTATELASALLTVSGVSELTEAIDVHIRQRAEQLKAHAALVSVQDILVRAPMQGSTELLSEVQRWLADDHDFEELRVLARLRGVSSGSLAANARELQRILGGTGTASEVRLGAPAGSSPEAIRKLALDSVRRWRGLAQHPLNDPFAAAAYRSAARSAEGILERTQRG</sequence>
<dbReference type="AlphaFoldDB" id="F6EJA1"/>
<dbReference type="InterPro" id="IPR045063">
    <property type="entry name" value="Dynamin_N"/>
</dbReference>
<reference evidence="2 3" key="1">
    <citation type="journal article" date="2011" name="J. Bacteriol.">
        <title>Complete genome sequence of Amycolicicoccus subflavus DQS3-9A1T, an actinomycete isolated from crude oil-polluted soil.</title>
        <authorList>
            <person name="Cai M."/>
            <person name="Chen W.M."/>
            <person name="Nie Y."/>
            <person name="Chi C.Q."/>
            <person name="Wang Y.N."/>
            <person name="Tang Y.Q."/>
            <person name="Li G.Y."/>
            <person name="Wu X.L."/>
        </authorList>
    </citation>
    <scope>NUCLEOTIDE SEQUENCE [LARGE SCALE GENOMIC DNA]</scope>
    <source>
        <strain evidence="3">DSM 45089 / DQS3-9A1</strain>
    </source>
</reference>
<dbReference type="Proteomes" id="UP000009235">
    <property type="component" value="Chromosome"/>
</dbReference>
<keyword evidence="3" id="KW-1185">Reference proteome</keyword>
<dbReference type="KEGG" id="asd:AS9A_4083"/>
<dbReference type="InterPro" id="IPR027417">
    <property type="entry name" value="P-loop_NTPase"/>
</dbReference>
<accession>F6EJA1</accession>
<dbReference type="Pfam" id="PF00350">
    <property type="entry name" value="Dynamin_N"/>
    <property type="match status" value="1"/>
</dbReference>
<name>F6EJA1_HOYSD</name>
<dbReference type="eggNOG" id="COG0699">
    <property type="taxonomic scope" value="Bacteria"/>
</dbReference>
<evidence type="ECO:0000259" key="1">
    <source>
        <dbReference type="Pfam" id="PF00350"/>
    </source>
</evidence>